<evidence type="ECO:0000256" key="5">
    <source>
        <dbReference type="ARBA" id="ARBA00018236"/>
    </source>
</evidence>
<dbReference type="Pfam" id="PF21621">
    <property type="entry name" value="MPI_cupin_dom"/>
    <property type="match status" value="1"/>
</dbReference>
<dbReference type="GO" id="GO:0008270">
    <property type="term" value="F:zinc ion binding"/>
    <property type="evidence" value="ECO:0007669"/>
    <property type="project" value="InterPro"/>
</dbReference>
<evidence type="ECO:0000256" key="6">
    <source>
        <dbReference type="ARBA" id="ARBA00022490"/>
    </source>
</evidence>
<evidence type="ECO:0000256" key="11">
    <source>
        <dbReference type="ARBA" id="ARBA00030762"/>
    </source>
</evidence>
<keyword evidence="8 14" id="KW-0862">Zinc</keyword>
<keyword evidence="7 14" id="KW-0479">Metal-binding</keyword>
<dbReference type="Pfam" id="PF20511">
    <property type="entry name" value="PMI_typeI_cat"/>
    <property type="match status" value="1"/>
</dbReference>
<dbReference type="InterPro" id="IPR046458">
    <property type="entry name" value="PMI_typeI_hel"/>
</dbReference>
<dbReference type="InterPro" id="IPR046457">
    <property type="entry name" value="PMI_typeI_cat"/>
</dbReference>
<feature type="domain" description="Mannose-6-phosphate isomerase cupin" evidence="17">
    <location>
        <begin position="319"/>
        <end position="395"/>
    </location>
</feature>
<evidence type="ECO:0000256" key="1">
    <source>
        <dbReference type="ARBA" id="ARBA00000757"/>
    </source>
</evidence>
<feature type="binding site" evidence="14">
    <location>
        <position position="263"/>
    </location>
    <ligand>
        <name>Zn(2+)</name>
        <dbReference type="ChEBI" id="CHEBI:29105"/>
    </ligand>
</feature>
<dbReference type="GeneID" id="303189801"/>
<dbReference type="GO" id="GO:0004476">
    <property type="term" value="F:mannose-6-phosphate isomerase activity"/>
    <property type="evidence" value="ECO:0007669"/>
    <property type="project" value="UniProtKB-EC"/>
</dbReference>
<dbReference type="InterPro" id="IPR014710">
    <property type="entry name" value="RmlC-like_jellyroll"/>
</dbReference>
<dbReference type="RefSeq" id="WP_086958695.1">
    <property type="nucleotide sequence ID" value="NZ_AP018681.1"/>
</dbReference>
<dbReference type="EMBL" id="QPGL01000002">
    <property type="protein sequence ID" value="RCS70320.1"/>
    <property type="molecule type" value="Genomic_DNA"/>
</dbReference>
<sequence>MKQLPPFTLMQNVIQDYAWGSVTSISQLFDIPNPETKPQAEIWMGAHPNGCSQVTLEGQTLRLDNIINQDKRSILGERTEARFNELPYLFKVLAAEKALSIQVHPSKEAAEIGFEKENQAGIDLKAAHRNYKDPNHKPELVYALTSYQAMNGFRGFQDIIRYFEAVNAPALTHYLDHLKANQNEAGLSRFFEAVLSIKGEAKTSSLSALMSHAHKSKGHELADLLIELEKQYPGDVGLFAPLMLHYITLQPGEAMFLNACTPHAYIKGTGLEIMANSDNVLRAGLTPKYMDIPELISNTVCQPKPSDEILLAPIEENNAKHYPIPVEDFKFSVYKNNANITCKSAEIIFAIDADTTLCHTSGQTLVLSKGQSAFIPYNTHQYRVTSSGSYARAYN</sequence>
<proteinExistence type="inferred from homology"/>
<keyword evidence="6" id="KW-0963">Cytoplasm</keyword>
<dbReference type="FunFam" id="2.60.120.10:FF:000030">
    <property type="entry name" value="Mannose-6-phosphate isomerase ManA"/>
    <property type="match status" value="1"/>
</dbReference>
<dbReference type="Gene3D" id="2.60.120.10">
    <property type="entry name" value="Jelly Rolls"/>
    <property type="match status" value="2"/>
</dbReference>
<comment type="caution">
    <text evidence="18">The sequence shown here is derived from an EMBL/GenBank/DDBJ whole genome shotgun (WGS) entry which is preliminary data.</text>
</comment>
<evidence type="ECO:0000256" key="4">
    <source>
        <dbReference type="ARBA" id="ARBA00011956"/>
    </source>
</evidence>
<evidence type="ECO:0000256" key="12">
    <source>
        <dbReference type="ARBA" id="ARBA00058469"/>
    </source>
</evidence>
<name>A0A368LHV0_9VIBR</name>
<feature type="binding site" evidence="14">
    <location>
        <position position="104"/>
    </location>
    <ligand>
        <name>Zn(2+)</name>
        <dbReference type="ChEBI" id="CHEBI:29105"/>
    </ligand>
</feature>
<keyword evidence="19" id="KW-1185">Reference proteome</keyword>
<dbReference type="InterPro" id="IPR018050">
    <property type="entry name" value="Pmannose_isomerase-type1_CS"/>
</dbReference>
<evidence type="ECO:0000256" key="10">
    <source>
        <dbReference type="ARBA" id="ARBA00029741"/>
    </source>
</evidence>
<reference evidence="18 19" key="1">
    <citation type="journal article" date="2017" name="Elife">
        <title>Extensive horizontal gene transfer in cheese-associated bacteria.</title>
        <authorList>
            <person name="Bonham K.S."/>
            <person name="Wolfe B.E."/>
            <person name="Dutton R.J."/>
        </authorList>
    </citation>
    <scope>NUCLEOTIDE SEQUENCE [LARGE SCALE GENOMIC DNA]</scope>
    <source>
        <strain evidence="18 19">JB196</strain>
    </source>
</reference>
<comment type="function">
    <text evidence="12">Involved in the conversion of glucose to GDP-L-fucose, which can be converted to L-fucose, a capsular polysaccharide.</text>
</comment>
<dbReference type="PANTHER" id="PTHR10309">
    <property type="entry name" value="MANNOSE-6-PHOSPHATE ISOMERASE"/>
    <property type="match status" value="1"/>
</dbReference>
<dbReference type="Proteomes" id="UP000252479">
    <property type="component" value="Unassembled WGS sequence"/>
</dbReference>
<evidence type="ECO:0000313" key="19">
    <source>
        <dbReference type="Proteomes" id="UP000252479"/>
    </source>
</evidence>
<comment type="catalytic activity">
    <reaction evidence="1">
        <text>D-mannose 6-phosphate = D-fructose 6-phosphate</text>
        <dbReference type="Rhea" id="RHEA:12356"/>
        <dbReference type="ChEBI" id="CHEBI:58735"/>
        <dbReference type="ChEBI" id="CHEBI:61527"/>
        <dbReference type="EC" id="5.3.1.8"/>
    </reaction>
</comment>
<dbReference type="AlphaFoldDB" id="A0A368LHV0"/>
<feature type="domain" description="Phosphomannose isomerase type I helical insertion" evidence="16">
    <location>
        <begin position="180"/>
        <end position="244"/>
    </location>
</feature>
<feature type="domain" description="Phosphomannose isomerase type I catalytic" evidence="15">
    <location>
        <begin position="10"/>
        <end position="154"/>
    </location>
</feature>
<evidence type="ECO:0000256" key="13">
    <source>
        <dbReference type="PIRSR" id="PIRSR001480-1"/>
    </source>
</evidence>
<feature type="binding site" evidence="14">
    <location>
        <position position="139"/>
    </location>
    <ligand>
        <name>Zn(2+)</name>
        <dbReference type="ChEBI" id="CHEBI:29105"/>
    </ligand>
</feature>
<dbReference type="CDD" id="cd07011">
    <property type="entry name" value="cupin_PMI_type_I_N"/>
    <property type="match status" value="1"/>
</dbReference>
<organism evidence="18 19">
    <name type="scientific">Vibrio casei</name>
    <dbReference type="NCBI Taxonomy" id="673372"/>
    <lineage>
        <taxon>Bacteria</taxon>
        <taxon>Pseudomonadati</taxon>
        <taxon>Pseudomonadota</taxon>
        <taxon>Gammaproteobacteria</taxon>
        <taxon>Vibrionales</taxon>
        <taxon>Vibrionaceae</taxon>
        <taxon>Vibrio</taxon>
    </lineage>
</organism>
<dbReference type="GO" id="GO:0005975">
    <property type="term" value="P:carbohydrate metabolic process"/>
    <property type="evidence" value="ECO:0007669"/>
    <property type="project" value="InterPro"/>
</dbReference>
<comment type="subcellular location">
    <subcellularLocation>
        <location evidence="2">Cytoplasm</location>
    </subcellularLocation>
</comment>
<evidence type="ECO:0000259" key="15">
    <source>
        <dbReference type="Pfam" id="PF20511"/>
    </source>
</evidence>
<dbReference type="GO" id="GO:0005829">
    <property type="term" value="C:cytosol"/>
    <property type="evidence" value="ECO:0007669"/>
    <property type="project" value="TreeGrafter"/>
</dbReference>
<comment type="cofactor">
    <cofactor evidence="14">
        <name>Zn(2+)</name>
        <dbReference type="ChEBI" id="CHEBI:29105"/>
    </cofactor>
    <text evidence="14">Binds 1 zinc ion per subunit.</text>
</comment>
<evidence type="ECO:0000259" key="16">
    <source>
        <dbReference type="Pfam" id="PF20512"/>
    </source>
</evidence>
<dbReference type="InterPro" id="IPR016305">
    <property type="entry name" value="Mannose-6-P_Isomerase"/>
</dbReference>
<dbReference type="OrthoDB" id="9792649at2"/>
<evidence type="ECO:0000256" key="9">
    <source>
        <dbReference type="ARBA" id="ARBA00023235"/>
    </source>
</evidence>
<evidence type="ECO:0000256" key="7">
    <source>
        <dbReference type="ARBA" id="ARBA00022723"/>
    </source>
</evidence>
<evidence type="ECO:0000313" key="18">
    <source>
        <dbReference type="EMBL" id="RCS70320.1"/>
    </source>
</evidence>
<evidence type="ECO:0000256" key="3">
    <source>
        <dbReference type="ARBA" id="ARBA00010772"/>
    </source>
</evidence>
<dbReference type="PRINTS" id="PR00714">
    <property type="entry name" value="MAN6PISMRASE"/>
</dbReference>
<dbReference type="InterPro" id="IPR049071">
    <property type="entry name" value="MPI_cupin_dom"/>
</dbReference>
<dbReference type="PROSITE" id="PS00965">
    <property type="entry name" value="PMI_I_1"/>
    <property type="match status" value="1"/>
</dbReference>
<gene>
    <name evidence="18" type="primary">manA</name>
    <name evidence="18" type="ORF">CIK83_12810</name>
</gene>
<dbReference type="Pfam" id="PF20512">
    <property type="entry name" value="PMI_typeI_hel"/>
    <property type="match status" value="1"/>
</dbReference>
<dbReference type="Gene3D" id="1.10.441.10">
    <property type="entry name" value="Phosphomannose Isomerase, domain 2"/>
    <property type="match status" value="1"/>
</dbReference>
<evidence type="ECO:0000256" key="8">
    <source>
        <dbReference type="ARBA" id="ARBA00022833"/>
    </source>
</evidence>
<dbReference type="GO" id="GO:0009298">
    <property type="term" value="P:GDP-mannose biosynthetic process"/>
    <property type="evidence" value="ECO:0007669"/>
    <property type="project" value="InterPro"/>
</dbReference>
<evidence type="ECO:0000259" key="17">
    <source>
        <dbReference type="Pfam" id="PF21621"/>
    </source>
</evidence>
<feature type="binding site" evidence="14">
    <location>
        <position position="102"/>
    </location>
    <ligand>
        <name>Zn(2+)</name>
        <dbReference type="ChEBI" id="CHEBI:29105"/>
    </ligand>
</feature>
<protein>
    <recommendedName>
        <fullName evidence="5">Mannose-6-phosphate isomerase</fullName>
        <ecNumber evidence="4">5.3.1.8</ecNumber>
    </recommendedName>
    <alternativeName>
        <fullName evidence="10">Phosphohexomutase</fullName>
    </alternativeName>
    <alternativeName>
        <fullName evidence="11">Phosphomannose isomerase</fullName>
    </alternativeName>
</protein>
<dbReference type="PROSITE" id="PS00966">
    <property type="entry name" value="PMI_I_2"/>
    <property type="match status" value="1"/>
</dbReference>
<dbReference type="SUPFAM" id="SSF51182">
    <property type="entry name" value="RmlC-like cupins"/>
    <property type="match status" value="1"/>
</dbReference>
<evidence type="ECO:0000256" key="2">
    <source>
        <dbReference type="ARBA" id="ARBA00004496"/>
    </source>
</evidence>
<dbReference type="NCBIfam" id="TIGR00218">
    <property type="entry name" value="manA"/>
    <property type="match status" value="1"/>
</dbReference>
<dbReference type="PANTHER" id="PTHR10309:SF0">
    <property type="entry name" value="MANNOSE-6-PHOSPHATE ISOMERASE"/>
    <property type="match status" value="1"/>
</dbReference>
<dbReference type="InterPro" id="IPR011051">
    <property type="entry name" value="RmlC_Cupin_sf"/>
</dbReference>
<dbReference type="PIRSF" id="PIRSF001480">
    <property type="entry name" value="Mannose-6-phosphate_isomerase"/>
    <property type="match status" value="1"/>
</dbReference>
<dbReference type="InterPro" id="IPR001250">
    <property type="entry name" value="Man6P_Isoase-1"/>
</dbReference>
<comment type="similarity">
    <text evidence="3">Belongs to the mannose-6-phosphate isomerase type 1 family.</text>
</comment>
<feature type="active site" evidence="13">
    <location>
        <position position="282"/>
    </location>
</feature>
<accession>A0A368LHV0</accession>
<dbReference type="EC" id="5.3.1.8" evidence="4"/>
<evidence type="ECO:0000256" key="14">
    <source>
        <dbReference type="PIRSR" id="PIRSR001480-2"/>
    </source>
</evidence>
<keyword evidence="9 18" id="KW-0413">Isomerase</keyword>